<keyword evidence="4" id="KW-0614">Plasmid</keyword>
<dbReference type="GO" id="GO:0015658">
    <property type="term" value="F:branched-chain amino acid transmembrane transporter activity"/>
    <property type="evidence" value="ECO:0007669"/>
    <property type="project" value="TreeGrafter"/>
</dbReference>
<proteinExistence type="inferred from homology"/>
<reference evidence="4 5" key="1">
    <citation type="journal article" date="2011" name="J. Bacteriol.">
        <title>Complete genome sequence of Burkholderia rhizoxinica, an endosymbiont of Rhizopus microsporus.</title>
        <authorList>
            <person name="Lackner G."/>
            <person name="Moebius N."/>
            <person name="Partida-Martinez L."/>
            <person name="Hertweck C."/>
        </authorList>
    </citation>
    <scope>NUCLEOTIDE SEQUENCE [LARGE SCALE GENOMIC DNA]</scope>
    <source>
        <strain evidence="5">DSM 19002 / CIP 109453 / HKI 454</strain>
        <plasmid evidence="4 5">pBRH01</plasmid>
    </source>
</reference>
<accession>E5AU11</accession>
<keyword evidence="4" id="KW-0547">Nucleotide-binding</keyword>
<dbReference type="KEGG" id="brh:RBRH_00503"/>
<gene>
    <name evidence="4" type="ordered locus">RBRH_00503</name>
</gene>
<geneLocation type="plasmid" evidence="4 5">
    <name>pBRH01</name>
</geneLocation>
<dbReference type="AlphaFoldDB" id="E5AU11"/>
<keyword evidence="4" id="KW-0067">ATP-binding</keyword>
<keyword evidence="2" id="KW-0813">Transport</keyword>
<dbReference type="PANTHER" id="PTHR43820:SF4">
    <property type="entry name" value="HIGH-AFFINITY BRANCHED-CHAIN AMINO ACID TRANSPORT ATP-BINDING PROTEIN LIVF"/>
    <property type="match status" value="1"/>
</dbReference>
<keyword evidence="3" id="KW-0029">Amino-acid transport</keyword>
<dbReference type="PANTHER" id="PTHR43820">
    <property type="entry name" value="HIGH-AFFINITY BRANCHED-CHAIN AMINO ACID TRANSPORT ATP-BINDING PROTEIN LIVF"/>
    <property type="match status" value="1"/>
</dbReference>
<dbReference type="Proteomes" id="UP000007437">
    <property type="component" value="Plasmid pBRH01"/>
</dbReference>
<dbReference type="eggNOG" id="COG0410">
    <property type="taxonomic scope" value="Bacteria"/>
</dbReference>
<dbReference type="GO" id="GO:0005524">
    <property type="term" value="F:ATP binding"/>
    <property type="evidence" value="ECO:0007669"/>
    <property type="project" value="UniProtKB-KW"/>
</dbReference>
<dbReference type="GO" id="GO:0015807">
    <property type="term" value="P:L-amino acid transport"/>
    <property type="evidence" value="ECO:0007669"/>
    <property type="project" value="TreeGrafter"/>
</dbReference>
<comment type="similarity">
    <text evidence="1">Belongs to the ABC transporter superfamily.</text>
</comment>
<protein>
    <submittedName>
        <fullName evidence="4">Branched-chain amino acid transport ATP-binding protein livF</fullName>
    </submittedName>
</protein>
<dbReference type="InterPro" id="IPR052156">
    <property type="entry name" value="BCAA_Transport_ATP-bd_LivF"/>
</dbReference>
<evidence type="ECO:0000256" key="2">
    <source>
        <dbReference type="ARBA" id="ARBA00022448"/>
    </source>
</evidence>
<organism evidence="4 5">
    <name type="scientific">Mycetohabitans rhizoxinica (strain DSM 19002 / CIP 109453 / HKI 454)</name>
    <name type="common">Paraburkholderia rhizoxinica</name>
    <dbReference type="NCBI Taxonomy" id="882378"/>
    <lineage>
        <taxon>Bacteria</taxon>
        <taxon>Pseudomonadati</taxon>
        <taxon>Pseudomonadota</taxon>
        <taxon>Betaproteobacteria</taxon>
        <taxon>Burkholderiales</taxon>
        <taxon>Burkholderiaceae</taxon>
        <taxon>Mycetohabitans</taxon>
    </lineage>
</organism>
<sequence length="50" mass="5319">MTVFLVEQNANNALQVADRGSVVETGRVVLADTDANLLVNERVKSAYLGG</sequence>
<evidence type="ECO:0000256" key="3">
    <source>
        <dbReference type="ARBA" id="ARBA00022970"/>
    </source>
</evidence>
<evidence type="ECO:0000313" key="5">
    <source>
        <dbReference type="Proteomes" id="UP000007437"/>
    </source>
</evidence>
<dbReference type="HOGENOM" id="CLU_000604_66_10_4"/>
<evidence type="ECO:0000256" key="1">
    <source>
        <dbReference type="ARBA" id="ARBA00005417"/>
    </source>
</evidence>
<name>E5AU11_MYCRK</name>
<evidence type="ECO:0000313" key="4">
    <source>
        <dbReference type="EMBL" id="CBW76585.1"/>
    </source>
</evidence>
<dbReference type="EMBL" id="FR687360">
    <property type="protein sequence ID" value="CBW76585.1"/>
    <property type="molecule type" value="Genomic_DNA"/>
</dbReference>